<accession>A0A1F4XG94</accession>
<comment type="caution">
    <text evidence="2">The sequence shown here is derived from an EMBL/GenBank/DDBJ whole genome shotgun (WGS) entry which is preliminary data.</text>
</comment>
<dbReference type="AlphaFoldDB" id="A0A1F4XG94"/>
<proteinExistence type="predicted"/>
<protein>
    <recommendedName>
        <fullName evidence="1">N-acetyltransferase domain-containing protein</fullName>
    </recommendedName>
</protein>
<evidence type="ECO:0000259" key="1">
    <source>
        <dbReference type="PROSITE" id="PS51186"/>
    </source>
</evidence>
<name>A0A1F4XG94_9BACT</name>
<sequence>MAQIKMRRAVEADLRSIAAINTAVFLGDRDRLESALEWVTCWFHAYPLYQYFVVEVDGTLAGYAGWQVHGGFKRAEPVVELDQIGIAREYQGLGLAPDLMRKCMREIVEWTKQKNDRIESHVTFVVWGYTFNFNALSVYAKQFGDGVCGFRTQFGSRAESMLRLRMPVILPVRDA</sequence>
<evidence type="ECO:0000313" key="3">
    <source>
        <dbReference type="Proteomes" id="UP000176185"/>
    </source>
</evidence>
<gene>
    <name evidence="2" type="ORF">A2943_02340</name>
</gene>
<dbReference type="InterPro" id="IPR000182">
    <property type="entry name" value="GNAT_dom"/>
</dbReference>
<reference evidence="2 3" key="1">
    <citation type="journal article" date="2016" name="Nat. Commun.">
        <title>Thousands of microbial genomes shed light on interconnected biogeochemical processes in an aquifer system.</title>
        <authorList>
            <person name="Anantharaman K."/>
            <person name="Brown C.T."/>
            <person name="Hug L.A."/>
            <person name="Sharon I."/>
            <person name="Castelle C.J."/>
            <person name="Probst A.J."/>
            <person name="Thomas B.C."/>
            <person name="Singh A."/>
            <person name="Wilkins M.J."/>
            <person name="Karaoz U."/>
            <person name="Brodie E.L."/>
            <person name="Williams K.H."/>
            <person name="Hubbard S.S."/>
            <person name="Banfield J.F."/>
        </authorList>
    </citation>
    <scope>NUCLEOTIDE SEQUENCE [LARGE SCALE GENOMIC DNA]</scope>
</reference>
<dbReference type="CDD" id="cd04301">
    <property type="entry name" value="NAT_SF"/>
    <property type="match status" value="1"/>
</dbReference>
<organism evidence="2 3">
    <name type="scientific">Candidatus Adlerbacteria bacterium RIFCSPLOWO2_01_FULL_51_16</name>
    <dbReference type="NCBI Taxonomy" id="1797243"/>
    <lineage>
        <taxon>Bacteria</taxon>
        <taxon>Candidatus Adleribacteriota</taxon>
    </lineage>
</organism>
<dbReference type="STRING" id="1797243.A2943_02340"/>
<dbReference type="Pfam" id="PF00583">
    <property type="entry name" value="Acetyltransf_1"/>
    <property type="match status" value="1"/>
</dbReference>
<feature type="domain" description="N-acetyltransferase" evidence="1">
    <location>
        <begin position="4"/>
        <end position="169"/>
    </location>
</feature>
<evidence type="ECO:0000313" key="2">
    <source>
        <dbReference type="EMBL" id="OGC80705.1"/>
    </source>
</evidence>
<dbReference type="Gene3D" id="3.40.630.30">
    <property type="match status" value="1"/>
</dbReference>
<dbReference type="Proteomes" id="UP000176185">
    <property type="component" value="Unassembled WGS sequence"/>
</dbReference>
<dbReference type="PROSITE" id="PS51186">
    <property type="entry name" value="GNAT"/>
    <property type="match status" value="1"/>
</dbReference>
<dbReference type="InterPro" id="IPR016181">
    <property type="entry name" value="Acyl_CoA_acyltransferase"/>
</dbReference>
<dbReference type="GO" id="GO:0016747">
    <property type="term" value="F:acyltransferase activity, transferring groups other than amino-acyl groups"/>
    <property type="evidence" value="ECO:0007669"/>
    <property type="project" value="InterPro"/>
</dbReference>
<dbReference type="EMBL" id="MEWX01000014">
    <property type="protein sequence ID" value="OGC80705.1"/>
    <property type="molecule type" value="Genomic_DNA"/>
</dbReference>
<dbReference type="SUPFAM" id="SSF55729">
    <property type="entry name" value="Acyl-CoA N-acyltransferases (Nat)"/>
    <property type="match status" value="1"/>
</dbReference>